<accession>A0A5A5TEU2</accession>
<dbReference type="SUPFAM" id="SSF53335">
    <property type="entry name" value="S-adenosyl-L-methionine-dependent methyltransferases"/>
    <property type="match status" value="1"/>
</dbReference>
<dbReference type="InterPro" id="IPR029063">
    <property type="entry name" value="SAM-dependent_MTases_sf"/>
</dbReference>
<feature type="domain" description="Methyltransferase type 11" evidence="1">
    <location>
        <begin position="67"/>
        <end position="163"/>
    </location>
</feature>
<dbReference type="AlphaFoldDB" id="A0A5A5TEU2"/>
<dbReference type="OrthoDB" id="9792752at2"/>
<comment type="caution">
    <text evidence="2">The sequence shown here is derived from an EMBL/GenBank/DDBJ whole genome shotgun (WGS) entry which is preliminary data.</text>
</comment>
<organism evidence="2 3">
    <name type="scientific">Dictyobacter arantiisoli</name>
    <dbReference type="NCBI Taxonomy" id="2014874"/>
    <lineage>
        <taxon>Bacteria</taxon>
        <taxon>Bacillati</taxon>
        <taxon>Chloroflexota</taxon>
        <taxon>Ktedonobacteria</taxon>
        <taxon>Ktedonobacterales</taxon>
        <taxon>Dictyobacteraceae</taxon>
        <taxon>Dictyobacter</taxon>
    </lineage>
</organism>
<reference evidence="2 3" key="1">
    <citation type="submission" date="2019-01" db="EMBL/GenBank/DDBJ databases">
        <title>Draft genome sequence of Dictyobacter sp. Uno17.</title>
        <authorList>
            <person name="Wang C.M."/>
            <person name="Zheng Y."/>
            <person name="Sakai Y."/>
            <person name="Abe K."/>
            <person name="Yokota A."/>
            <person name="Yabe S."/>
        </authorList>
    </citation>
    <scope>NUCLEOTIDE SEQUENCE [LARGE SCALE GENOMIC DNA]</scope>
    <source>
        <strain evidence="2 3">Uno17</strain>
    </source>
</reference>
<dbReference type="InterPro" id="IPR050508">
    <property type="entry name" value="Methyltransf_Superfamily"/>
</dbReference>
<sequence length="243" mass="27995">MEKQIEVGQELARLEGEYTRRAHNNYYAERYSYFNEAALLHIHDLERHLLALLKKHGLTSLLDMKILDVGCGSGGYLRRFLDYGAVPSNLSGIDLMPPRIEQAKLLNPAIDWRVGSAHQLPYANESFDLVMSFVVFSSILDTALRQQIVEEMWRVRKPGGVILLYDFLYSNPHNAAVQGVSMRTMKELFARSAVRFDFRRITLAPPVSRMMVPHSYWLAHTLQQCRLFNTHMLGIISRDNEKE</sequence>
<dbReference type="EMBL" id="BIXY01000059">
    <property type="protein sequence ID" value="GCF10080.1"/>
    <property type="molecule type" value="Genomic_DNA"/>
</dbReference>
<dbReference type="Pfam" id="PF08241">
    <property type="entry name" value="Methyltransf_11"/>
    <property type="match status" value="1"/>
</dbReference>
<evidence type="ECO:0000313" key="3">
    <source>
        <dbReference type="Proteomes" id="UP000322530"/>
    </source>
</evidence>
<keyword evidence="3" id="KW-1185">Reference proteome</keyword>
<name>A0A5A5TEU2_9CHLR</name>
<dbReference type="Proteomes" id="UP000322530">
    <property type="component" value="Unassembled WGS sequence"/>
</dbReference>
<proteinExistence type="predicted"/>
<gene>
    <name evidence="2" type="ORF">KDI_36440</name>
</gene>
<dbReference type="Gene3D" id="3.40.50.150">
    <property type="entry name" value="Vaccinia Virus protein VP39"/>
    <property type="match status" value="1"/>
</dbReference>
<dbReference type="PANTHER" id="PTHR42912:SF93">
    <property type="entry name" value="N6-ADENOSINE-METHYLTRANSFERASE TMT1A"/>
    <property type="match status" value="1"/>
</dbReference>
<dbReference type="PANTHER" id="PTHR42912">
    <property type="entry name" value="METHYLTRANSFERASE"/>
    <property type="match status" value="1"/>
</dbReference>
<protein>
    <recommendedName>
        <fullName evidence="1">Methyltransferase type 11 domain-containing protein</fullName>
    </recommendedName>
</protein>
<dbReference type="CDD" id="cd02440">
    <property type="entry name" value="AdoMet_MTases"/>
    <property type="match status" value="1"/>
</dbReference>
<dbReference type="RefSeq" id="WP_149402984.1">
    <property type="nucleotide sequence ID" value="NZ_BIXY01000059.1"/>
</dbReference>
<dbReference type="GO" id="GO:0008757">
    <property type="term" value="F:S-adenosylmethionine-dependent methyltransferase activity"/>
    <property type="evidence" value="ECO:0007669"/>
    <property type="project" value="InterPro"/>
</dbReference>
<evidence type="ECO:0000313" key="2">
    <source>
        <dbReference type="EMBL" id="GCF10080.1"/>
    </source>
</evidence>
<evidence type="ECO:0000259" key="1">
    <source>
        <dbReference type="Pfam" id="PF08241"/>
    </source>
</evidence>
<dbReference type="InterPro" id="IPR013216">
    <property type="entry name" value="Methyltransf_11"/>
</dbReference>